<evidence type="ECO:0000256" key="1">
    <source>
        <dbReference type="SAM" id="MobiDB-lite"/>
    </source>
</evidence>
<keyword evidence="2" id="KW-0472">Membrane</keyword>
<feature type="region of interest" description="Disordered" evidence="1">
    <location>
        <begin position="78"/>
        <end position="120"/>
    </location>
</feature>
<dbReference type="PANTHER" id="PTHR47199">
    <property type="entry name" value="PHOTOSYSTEM II STABILITY/ASSEMBLY FACTOR HCF136, CHLOROPLASTIC"/>
    <property type="match status" value="1"/>
</dbReference>
<protein>
    <recommendedName>
        <fullName evidence="5">Photosynthesis system II assembly factor Ycf48/Hcf136-like domain-containing protein</fullName>
    </recommendedName>
</protein>
<dbReference type="CDD" id="cd15482">
    <property type="entry name" value="Sialidase_non-viral"/>
    <property type="match status" value="2"/>
</dbReference>
<dbReference type="InterPro" id="IPR015943">
    <property type="entry name" value="WD40/YVTN_repeat-like_dom_sf"/>
</dbReference>
<name>A0ABV5AK43_9BACL</name>
<organism evidence="3 4">
    <name type="scientific">Alicyclobacillus fastidiosus</name>
    <dbReference type="NCBI Taxonomy" id="392011"/>
    <lineage>
        <taxon>Bacteria</taxon>
        <taxon>Bacillati</taxon>
        <taxon>Bacillota</taxon>
        <taxon>Bacilli</taxon>
        <taxon>Bacillales</taxon>
        <taxon>Alicyclobacillaceae</taxon>
        <taxon>Alicyclobacillus</taxon>
    </lineage>
</organism>
<keyword evidence="4" id="KW-1185">Reference proteome</keyword>
<keyword evidence="2" id="KW-1133">Transmembrane helix</keyword>
<evidence type="ECO:0000256" key="2">
    <source>
        <dbReference type="SAM" id="Phobius"/>
    </source>
</evidence>
<proteinExistence type="predicted"/>
<dbReference type="Gene3D" id="2.130.10.10">
    <property type="entry name" value="YVTN repeat-like/Quinoprotein amine dehydrogenase"/>
    <property type="match status" value="2"/>
</dbReference>
<dbReference type="EMBL" id="JBDXSU010000023">
    <property type="protein sequence ID" value="MFB5192496.1"/>
    <property type="molecule type" value="Genomic_DNA"/>
</dbReference>
<evidence type="ECO:0000313" key="4">
    <source>
        <dbReference type="Proteomes" id="UP001579974"/>
    </source>
</evidence>
<reference evidence="3 4" key="1">
    <citation type="journal article" date="2024" name="Int. J. Mol. Sci.">
        <title>Exploration of Alicyclobacillus spp. Genome in Search of Antibiotic Resistance.</title>
        <authorList>
            <person name="Bucka-Kolendo J."/>
            <person name="Kiousi D.E."/>
            <person name="Dekowska A."/>
            <person name="Mikolajczuk-Szczyrba A."/>
            <person name="Karadedos D.M."/>
            <person name="Michael P."/>
            <person name="Galanis A."/>
            <person name="Sokolowska B."/>
        </authorList>
    </citation>
    <scope>NUCLEOTIDE SEQUENCE [LARGE SCALE GENOMIC DNA]</scope>
    <source>
        <strain evidence="3 4">KKP 3000</strain>
    </source>
</reference>
<keyword evidence="2" id="KW-0812">Transmembrane</keyword>
<feature type="transmembrane region" description="Helical" evidence="2">
    <location>
        <begin position="52"/>
        <end position="73"/>
    </location>
</feature>
<sequence>MNYDDIEKKLQAGKRATLSADRKAILRERLVERIEAEEQGYRYPTRRRRSRPYLYSAVGVVAAACVAGAIVWIPKAGPSVSSSSDASTSSSTSTTEGPAAASTASAESAASSAAGSDNTTSTSMTAVSIARIQLTSNDGGWAISSTGRLLHTTDGAGIWKDVTPGGVALPTGLYTSLGPYTTYDFHDRNVASFSTSAKPGMIYSTQNGGVTWNHAVVPGGDGERVQQVQFVDAEDGFAVVQTDAQDDGTFRLYRTMDGGKSWDMVYASRDGAHVESNVNTQRSGVFLMVNRLLGYRMSSSVAGTGPDWLKTSDGGVTWQVWKPNLPTPSQLAGASGAFDVLPQFFGQHGIWTIEYRTADATYLEVYHSDDGGETWTSTPPLRFRSAEATTDVYFASPTLGWIVGRLSHQLERTTDGGTTWTAIPTTQDLTNVSDLTFRDSSLGYAILAAASGGAQTLIRTSDGGSHWSVAHEEVTTG</sequence>
<dbReference type="PANTHER" id="PTHR47199:SF2">
    <property type="entry name" value="PHOTOSYSTEM II STABILITY_ASSEMBLY FACTOR HCF136, CHLOROPLASTIC"/>
    <property type="match status" value="1"/>
</dbReference>
<dbReference type="Proteomes" id="UP001579974">
    <property type="component" value="Unassembled WGS sequence"/>
</dbReference>
<evidence type="ECO:0008006" key="5">
    <source>
        <dbReference type="Google" id="ProtNLM"/>
    </source>
</evidence>
<dbReference type="RefSeq" id="WP_275473017.1">
    <property type="nucleotide sequence ID" value="NZ_CP162940.1"/>
</dbReference>
<comment type="caution">
    <text evidence="3">The sequence shown here is derived from an EMBL/GenBank/DDBJ whole genome shotgun (WGS) entry which is preliminary data.</text>
</comment>
<dbReference type="SUPFAM" id="SSF110296">
    <property type="entry name" value="Oligoxyloglucan reducing end-specific cellobiohydrolase"/>
    <property type="match status" value="2"/>
</dbReference>
<accession>A0ABV5AK43</accession>
<gene>
    <name evidence="3" type="ORF">KKP3000_001700</name>
</gene>
<evidence type="ECO:0000313" key="3">
    <source>
        <dbReference type="EMBL" id="MFB5192496.1"/>
    </source>
</evidence>